<organism evidence="2 3">
    <name type="scientific">Rickettsia asembonensis</name>
    <dbReference type="NCBI Taxonomy" id="1068590"/>
    <lineage>
        <taxon>Bacteria</taxon>
        <taxon>Pseudomonadati</taxon>
        <taxon>Pseudomonadota</taxon>
        <taxon>Alphaproteobacteria</taxon>
        <taxon>Rickettsiales</taxon>
        <taxon>Rickettsiaceae</taxon>
        <taxon>Rickettsieae</taxon>
        <taxon>Rickettsia</taxon>
        <taxon>spotted fever group</taxon>
    </lineage>
</organism>
<comment type="caution">
    <text evidence="2">The sequence shown here is derived from an EMBL/GenBank/DDBJ whole genome shotgun (WGS) entry which is preliminary data.</text>
</comment>
<name>A0A0C2RDQ1_9RICK</name>
<feature type="signal peptide" evidence="1">
    <location>
        <begin position="1"/>
        <end position="20"/>
    </location>
</feature>
<sequence>MKLYKLVTILISTITLSSCATIFSGTTQDIHVKVIDNKNNTTLENVVCTVTDGTGGSYVLQNNPGIVKVRRTSGSVLVDCKKEGYKQLNVAVGDNFNSVTLINVLFWPGFIVDALSGSYKKYPSHHLVAMENIAPCAK</sequence>
<evidence type="ECO:0000313" key="2">
    <source>
        <dbReference type="EMBL" id="KIJ88915.1"/>
    </source>
</evidence>
<reference evidence="2 3" key="1">
    <citation type="submission" date="2014-12" db="EMBL/GenBank/DDBJ databases">
        <title>Whole genome sequence of Candidatus Rickettsia asemboensis strain NMRCii isolated from cat fleas in west Kenya.</title>
        <authorList>
            <person name="Jima D."/>
            <person name="Luce-Fedrow A."/>
            <person name="Yang Y."/>
            <person name="Maina A.N."/>
            <person name="Snesrud E.C."/>
            <person name="Jarman R.G."/>
            <person name="Richards A.L."/>
            <person name="Hang J."/>
        </authorList>
    </citation>
    <scope>NUCLEOTIDE SEQUENCE [LARGE SCALE GENOMIC DNA]</scope>
    <source>
        <strain evidence="2 3">NMRCii</strain>
    </source>
</reference>
<accession>A0A0C2RDQ1</accession>
<gene>
    <name evidence="2" type="ORF">SB78_02760</name>
</gene>
<dbReference type="RefSeq" id="WP_041078502.1">
    <property type="nucleotide sequence ID" value="NZ_CP116496.1"/>
</dbReference>
<dbReference type="PROSITE" id="PS51257">
    <property type="entry name" value="PROKAR_LIPOPROTEIN"/>
    <property type="match status" value="1"/>
</dbReference>
<dbReference type="AlphaFoldDB" id="A0A0C2RDQ1"/>
<feature type="chain" id="PRO_5002154609" description="Lipoprotein" evidence="1">
    <location>
        <begin position="21"/>
        <end position="138"/>
    </location>
</feature>
<keyword evidence="1" id="KW-0732">Signal</keyword>
<evidence type="ECO:0008006" key="4">
    <source>
        <dbReference type="Google" id="ProtNLM"/>
    </source>
</evidence>
<dbReference type="Proteomes" id="UP000031952">
    <property type="component" value="Unassembled WGS sequence"/>
</dbReference>
<dbReference type="EMBL" id="JWSW01000015">
    <property type="protein sequence ID" value="KIJ88915.1"/>
    <property type="molecule type" value="Genomic_DNA"/>
</dbReference>
<evidence type="ECO:0000256" key="1">
    <source>
        <dbReference type="SAM" id="SignalP"/>
    </source>
</evidence>
<keyword evidence="3" id="KW-1185">Reference proteome</keyword>
<proteinExistence type="predicted"/>
<evidence type="ECO:0000313" key="3">
    <source>
        <dbReference type="Proteomes" id="UP000031952"/>
    </source>
</evidence>
<protein>
    <recommendedName>
        <fullName evidence="4">Lipoprotein</fullName>
    </recommendedName>
</protein>